<evidence type="ECO:0000313" key="1">
    <source>
        <dbReference type="EMBL" id="ODQ90837.1"/>
    </source>
</evidence>
<accession>A0A1E3RN62</accession>
<protein>
    <submittedName>
        <fullName evidence="1">Uncharacterized protein</fullName>
    </submittedName>
</protein>
<evidence type="ECO:0000313" key="2">
    <source>
        <dbReference type="Proteomes" id="UP000094053"/>
    </source>
</evidence>
<reference evidence="2" key="1">
    <citation type="submission" date="2016-09" db="EMBL/GenBank/DDBJ databases">
        <authorList>
            <person name="Greninger A.L."/>
            <person name="Jerome K.R."/>
            <person name="Mcnair B."/>
            <person name="Wallis C."/>
            <person name="Fang F."/>
        </authorList>
    </citation>
    <scope>NUCLEOTIDE SEQUENCE [LARGE SCALE GENOMIC DNA]</scope>
    <source>
        <strain evidence="2">M6</strain>
    </source>
</reference>
<dbReference type="EMBL" id="MIHA01000005">
    <property type="protein sequence ID" value="ODQ90837.1"/>
    <property type="molecule type" value="Genomic_DNA"/>
</dbReference>
<name>A0A1E3RN62_MYCFV</name>
<gene>
    <name evidence="1" type="ORF">BHQ18_08955</name>
</gene>
<dbReference type="Proteomes" id="UP000094053">
    <property type="component" value="Unassembled WGS sequence"/>
</dbReference>
<proteinExistence type="predicted"/>
<keyword evidence="2" id="KW-1185">Reference proteome</keyword>
<dbReference type="STRING" id="1776.BHQ18_08955"/>
<sequence length="387" mass="42378">MTYTGPLVPADDHLNHQIADTFATVAQTDRAWTEKVAASAYSTDGDLHMFFGCGKYTNRGVIDAFGGVSRGTDQWTVRASRELSPVVDSVSVGPLHYEIVEPMKQVRFALDENDIVPISFEWTFTKVVPPVMENREQHRSLGGTRLDADLVRYHQIGTATGWVEVDGHRTEFDDRTWVSTRDHSWGVRYFVGQPLTDIPPPPHPGDAANHMIWMPALMRNSDGSQYGLHLYYQASTSEAVGSSLQVQGGIEYPDGRRDAVIGAVPDLTYQPDNRRLLGGTITLTLAGGETREITVKPMSDTGFHLGTGLYFGFEGDIHGVWHGPLHVTGEHIADCDDPAVARRIHQLRDCVVEVVDHATGARGRGNAQTMVIGAPAGLGMDAESSFL</sequence>
<dbReference type="OrthoDB" id="333076at2"/>
<dbReference type="RefSeq" id="WP_069413227.1">
    <property type="nucleotide sequence ID" value="NZ_JACKUL010000026.1"/>
</dbReference>
<comment type="caution">
    <text evidence="1">The sequence shown here is derived from an EMBL/GenBank/DDBJ whole genome shotgun (WGS) entry which is preliminary data.</text>
</comment>
<dbReference type="AlphaFoldDB" id="A0A1E3RN62"/>
<organism evidence="1 2">
    <name type="scientific">Mycolicibacterium flavescens</name>
    <name type="common">Mycobacterium flavescens</name>
    <dbReference type="NCBI Taxonomy" id="1776"/>
    <lineage>
        <taxon>Bacteria</taxon>
        <taxon>Bacillati</taxon>
        <taxon>Actinomycetota</taxon>
        <taxon>Actinomycetes</taxon>
        <taxon>Mycobacteriales</taxon>
        <taxon>Mycobacteriaceae</taxon>
        <taxon>Mycolicibacterium</taxon>
    </lineage>
</organism>